<organism evidence="2 3">
    <name type="scientific">Candidatus Gallimonas gallistercoris</name>
    <dbReference type="NCBI Taxonomy" id="2838602"/>
    <lineage>
        <taxon>Bacteria</taxon>
        <taxon>Bacillati</taxon>
        <taxon>Bacillota</taxon>
        <taxon>Clostridia</taxon>
        <taxon>Candidatus Gallimonas</taxon>
    </lineage>
</organism>
<proteinExistence type="predicted"/>
<feature type="domain" description="Metallo-beta-lactamase" evidence="1">
    <location>
        <begin position="7"/>
        <end position="217"/>
    </location>
</feature>
<sequence>MKIAWYGTATLMLACGETRILIDPYLRQYQRDGAPLPLRELSAADAVFITHPHLDHFADIGAFLEAGIGNVYVSGNGIRHAAAQGIRAEAMQPLAAGDVFRVGEMTVRAHQSRHCRFDLWTVLSVLFSPRTYLRAKDAVALLRQTKKWKIKDDIFALEISGGGKRVIVLGSAGMDKNTEYPTGADLLVFPYQGRAGMHRYMRRFLRRFRPEAVMADHFDDAFPPLTHEMKMGKFVPAVKAFDPAMRAWVPKLSEWYEV</sequence>
<evidence type="ECO:0000259" key="1">
    <source>
        <dbReference type="SMART" id="SM00849"/>
    </source>
</evidence>
<dbReference type="Pfam" id="PF12706">
    <property type="entry name" value="Lactamase_B_2"/>
    <property type="match status" value="1"/>
</dbReference>
<dbReference type="Proteomes" id="UP000824221">
    <property type="component" value="Unassembled WGS sequence"/>
</dbReference>
<dbReference type="InterPro" id="IPR036866">
    <property type="entry name" value="RibonucZ/Hydroxyglut_hydro"/>
</dbReference>
<reference evidence="2" key="2">
    <citation type="submission" date="2021-04" db="EMBL/GenBank/DDBJ databases">
        <authorList>
            <person name="Gilroy R."/>
        </authorList>
    </citation>
    <scope>NUCLEOTIDE SEQUENCE</scope>
    <source>
        <strain evidence="2">CHK156-179</strain>
    </source>
</reference>
<dbReference type="PROSITE" id="PS51257">
    <property type="entry name" value="PROKAR_LIPOPROTEIN"/>
    <property type="match status" value="1"/>
</dbReference>
<protein>
    <submittedName>
        <fullName evidence="2">MBL fold metallo-hydrolase</fullName>
    </submittedName>
</protein>
<dbReference type="InterPro" id="IPR001279">
    <property type="entry name" value="Metallo-B-lactamas"/>
</dbReference>
<accession>A0A9D2H0V9</accession>
<dbReference type="InterPro" id="IPR050114">
    <property type="entry name" value="UPF0173_UPF0282_UlaG_hydrolase"/>
</dbReference>
<name>A0A9D2H0V9_9FIRM</name>
<dbReference type="AlphaFoldDB" id="A0A9D2H0V9"/>
<evidence type="ECO:0000313" key="3">
    <source>
        <dbReference type="Proteomes" id="UP000824221"/>
    </source>
</evidence>
<dbReference type="SMART" id="SM00849">
    <property type="entry name" value="Lactamase_B"/>
    <property type="match status" value="1"/>
</dbReference>
<dbReference type="PANTHER" id="PTHR43546">
    <property type="entry name" value="UPF0173 METAL-DEPENDENT HYDROLASE MJ1163-RELATED"/>
    <property type="match status" value="1"/>
</dbReference>
<comment type="caution">
    <text evidence="2">The sequence shown here is derived from an EMBL/GenBank/DDBJ whole genome shotgun (WGS) entry which is preliminary data.</text>
</comment>
<dbReference type="Gene3D" id="3.60.15.10">
    <property type="entry name" value="Ribonuclease Z/Hydroxyacylglutathione hydrolase-like"/>
    <property type="match status" value="1"/>
</dbReference>
<reference evidence="2" key="1">
    <citation type="journal article" date="2021" name="PeerJ">
        <title>Extensive microbial diversity within the chicken gut microbiome revealed by metagenomics and culture.</title>
        <authorList>
            <person name="Gilroy R."/>
            <person name="Ravi A."/>
            <person name="Getino M."/>
            <person name="Pursley I."/>
            <person name="Horton D.L."/>
            <person name="Alikhan N.F."/>
            <person name="Baker D."/>
            <person name="Gharbi K."/>
            <person name="Hall N."/>
            <person name="Watson M."/>
            <person name="Adriaenssens E.M."/>
            <person name="Foster-Nyarko E."/>
            <person name="Jarju S."/>
            <person name="Secka A."/>
            <person name="Antonio M."/>
            <person name="Oren A."/>
            <person name="Chaudhuri R.R."/>
            <person name="La Ragione R."/>
            <person name="Hildebrand F."/>
            <person name="Pallen M.J."/>
        </authorList>
    </citation>
    <scope>NUCLEOTIDE SEQUENCE</scope>
    <source>
        <strain evidence="2">CHK156-179</strain>
    </source>
</reference>
<dbReference type="PANTHER" id="PTHR43546:SF3">
    <property type="entry name" value="UPF0173 METAL-DEPENDENT HYDROLASE MJ1163"/>
    <property type="match status" value="1"/>
</dbReference>
<dbReference type="EMBL" id="DXAJ01000018">
    <property type="protein sequence ID" value="HJA01917.1"/>
    <property type="molecule type" value="Genomic_DNA"/>
</dbReference>
<evidence type="ECO:0000313" key="2">
    <source>
        <dbReference type="EMBL" id="HJA01917.1"/>
    </source>
</evidence>
<gene>
    <name evidence="2" type="ORF">H9797_00855</name>
</gene>
<dbReference type="SUPFAM" id="SSF56281">
    <property type="entry name" value="Metallo-hydrolase/oxidoreductase"/>
    <property type="match status" value="1"/>
</dbReference>